<dbReference type="InterPro" id="IPR005835">
    <property type="entry name" value="NTP_transferase_dom"/>
</dbReference>
<keyword evidence="3" id="KW-1185">Reference proteome</keyword>
<comment type="caution">
    <text evidence="2">The sequence shown here is derived from an EMBL/GenBank/DDBJ whole genome shotgun (WGS) entry which is preliminary data.</text>
</comment>
<dbReference type="SUPFAM" id="SSF53448">
    <property type="entry name" value="Nucleotide-diphospho-sugar transferases"/>
    <property type="match status" value="1"/>
</dbReference>
<evidence type="ECO:0000313" key="3">
    <source>
        <dbReference type="Proteomes" id="UP000396862"/>
    </source>
</evidence>
<name>A0ABQ0ZPV2_9BACT</name>
<dbReference type="Pfam" id="PF00483">
    <property type="entry name" value="NTP_transferase"/>
    <property type="match status" value="1"/>
</dbReference>
<feature type="domain" description="Nucleotidyl transferase" evidence="1">
    <location>
        <begin position="7"/>
        <end position="187"/>
    </location>
</feature>
<organism evidence="2 3">
    <name type="scientific">Prolixibacter denitrificans</name>
    <dbReference type="NCBI Taxonomy" id="1541063"/>
    <lineage>
        <taxon>Bacteria</taxon>
        <taxon>Pseudomonadati</taxon>
        <taxon>Bacteroidota</taxon>
        <taxon>Bacteroidia</taxon>
        <taxon>Marinilabiliales</taxon>
        <taxon>Prolixibacteraceae</taxon>
        <taxon>Prolixibacter</taxon>
    </lineage>
</organism>
<dbReference type="EMBL" id="BLAU01000001">
    <property type="protein sequence ID" value="GET23467.1"/>
    <property type="molecule type" value="Genomic_DNA"/>
</dbReference>
<dbReference type="Gene3D" id="3.90.550.10">
    <property type="entry name" value="Spore Coat Polysaccharide Biosynthesis Protein SpsA, Chain A"/>
    <property type="match status" value="1"/>
</dbReference>
<accession>A0ABQ0ZPV2</accession>
<proteinExistence type="predicted"/>
<evidence type="ECO:0000313" key="2">
    <source>
        <dbReference type="EMBL" id="GET23467.1"/>
    </source>
</evidence>
<protein>
    <submittedName>
        <fullName evidence="2">Nucleotidyltransferase</fullName>
    </submittedName>
</protein>
<dbReference type="RefSeq" id="WP_246187273.1">
    <property type="nucleotide sequence ID" value="NZ_BLAU01000001.1"/>
</dbReference>
<dbReference type="InterPro" id="IPR029044">
    <property type="entry name" value="Nucleotide-diphossugar_trans"/>
</dbReference>
<dbReference type="Proteomes" id="UP000396862">
    <property type="component" value="Unassembled WGS sequence"/>
</dbReference>
<evidence type="ECO:0000259" key="1">
    <source>
        <dbReference type="Pfam" id="PF00483"/>
    </source>
</evidence>
<gene>
    <name evidence="2" type="ORF">JCM18694_37130</name>
</gene>
<reference evidence="2 3" key="1">
    <citation type="submission" date="2019-10" db="EMBL/GenBank/DDBJ databases">
        <title>Prolixibacter strains distinguished by the presence of nitrate reductase genes were adept at nitrate-dependent anaerobic corrosion of metallic iron and carbon steel.</title>
        <authorList>
            <person name="Iino T."/>
            <person name="Shono N."/>
            <person name="Ito K."/>
            <person name="Nakamura R."/>
            <person name="Sueoka K."/>
            <person name="Harayama S."/>
            <person name="Ohkuma M."/>
        </authorList>
    </citation>
    <scope>NUCLEOTIDE SEQUENCE [LARGE SCALE GENOMIC DNA]</scope>
    <source>
        <strain evidence="2 3">MIC1-1</strain>
    </source>
</reference>
<sequence>MMKPTLVILAAGMGSRYGGLKQLDEVGPNGEAIIDYSLYDAIRAGFGKVVFVIREDFADEFKARFAPQLEGKIDVAYVYQALDKIPSVYDIHPERVKPWGTGHALLMAEPEVDAPMAVINADDFYGPQAYQEIASFLTSSTDKNEYGMVGYQLDNTLSEFGSVSRGVCQTDSSGRLTEINERTKIQKEGNQIVYYEDDKRFPLTGKEPVSMNFWGVKTSVFQYLNEGFRKFLQEKGNQLKSEFFVPFLINDKIVDGTVNVKVLTCDSPWFGVTYKEDKPYVQDKLKKLVADKVYPENLWK</sequence>